<evidence type="ECO:0000313" key="1">
    <source>
        <dbReference type="EMBL" id="TWP45963.1"/>
    </source>
</evidence>
<dbReference type="OrthoDB" id="9814092at2"/>
<dbReference type="Gene3D" id="3.30.870.10">
    <property type="entry name" value="Endonuclease Chain A"/>
    <property type="match status" value="1"/>
</dbReference>
<dbReference type="RefSeq" id="WP_146359158.1">
    <property type="nucleotide sequence ID" value="NZ_VOBR01000037.1"/>
</dbReference>
<gene>
    <name evidence="1" type="ORF">FKR81_37720</name>
</gene>
<dbReference type="Proteomes" id="UP000316639">
    <property type="component" value="Unassembled WGS sequence"/>
</dbReference>
<name>A0A563EH66_9PSEU</name>
<organism evidence="1 2">
    <name type="scientific">Lentzea tibetensis</name>
    <dbReference type="NCBI Taxonomy" id="2591470"/>
    <lineage>
        <taxon>Bacteria</taxon>
        <taxon>Bacillati</taxon>
        <taxon>Actinomycetota</taxon>
        <taxon>Actinomycetes</taxon>
        <taxon>Pseudonocardiales</taxon>
        <taxon>Pseudonocardiaceae</taxon>
        <taxon>Lentzea</taxon>
    </lineage>
</organism>
<dbReference type="AlphaFoldDB" id="A0A563EH66"/>
<protein>
    <recommendedName>
        <fullName evidence="3">PLD phosphodiesterase domain-containing protein</fullName>
    </recommendedName>
</protein>
<evidence type="ECO:0000313" key="2">
    <source>
        <dbReference type="Proteomes" id="UP000316639"/>
    </source>
</evidence>
<reference evidence="1 2" key="1">
    <citation type="submission" date="2019-07" db="EMBL/GenBank/DDBJ databases">
        <title>Lentzea xizangensis sp. nov., isolated from Qinghai-Tibetan Plateau Soils.</title>
        <authorList>
            <person name="Huang J."/>
        </authorList>
    </citation>
    <scope>NUCLEOTIDE SEQUENCE [LARGE SCALE GENOMIC DNA]</scope>
    <source>
        <strain evidence="1 2">FXJ1.1311</strain>
    </source>
</reference>
<comment type="caution">
    <text evidence="1">The sequence shown here is derived from an EMBL/GenBank/DDBJ whole genome shotgun (WGS) entry which is preliminary data.</text>
</comment>
<accession>A0A563EH66</accession>
<keyword evidence="2" id="KW-1185">Reference proteome</keyword>
<evidence type="ECO:0008006" key="3">
    <source>
        <dbReference type="Google" id="ProtNLM"/>
    </source>
</evidence>
<proteinExistence type="predicted"/>
<sequence length="199" mass="22138">MYSFGGTNIADKAVRNNDFMIRMCNRNVARRLYQLCLVIEAGKAHEDFQFPLDEGSVVLVDGGKPGNSIIYSKACELAARSRRAYYVSQFCPTGPLARLLRSTDTKFYFNRSVASAPHIGAMLTIDKAIGRIRTAYRGSSYLHAKLMLAELDDGSRVLLSGSHNFKNQGVKYGTQEIALYSSDPALWDELYAYVSRDVG</sequence>
<dbReference type="EMBL" id="VOBR01000037">
    <property type="protein sequence ID" value="TWP45963.1"/>
    <property type="molecule type" value="Genomic_DNA"/>
</dbReference>